<protein>
    <submittedName>
        <fullName evidence="2">Uncharacterized protein</fullName>
    </submittedName>
</protein>
<gene>
    <name evidence="2" type="ORF">HYPSUDRAFT_203868</name>
</gene>
<feature type="compositionally biased region" description="Low complexity" evidence="1">
    <location>
        <begin position="80"/>
        <end position="94"/>
    </location>
</feature>
<reference evidence="3" key="1">
    <citation type="submission" date="2014-04" db="EMBL/GenBank/DDBJ databases">
        <title>Evolutionary Origins and Diversification of the Mycorrhizal Mutualists.</title>
        <authorList>
            <consortium name="DOE Joint Genome Institute"/>
            <consortium name="Mycorrhizal Genomics Consortium"/>
            <person name="Kohler A."/>
            <person name="Kuo A."/>
            <person name="Nagy L.G."/>
            <person name="Floudas D."/>
            <person name="Copeland A."/>
            <person name="Barry K.W."/>
            <person name="Cichocki N."/>
            <person name="Veneault-Fourrey C."/>
            <person name="LaButti K."/>
            <person name="Lindquist E.A."/>
            <person name="Lipzen A."/>
            <person name="Lundell T."/>
            <person name="Morin E."/>
            <person name="Murat C."/>
            <person name="Riley R."/>
            <person name="Ohm R."/>
            <person name="Sun H."/>
            <person name="Tunlid A."/>
            <person name="Henrissat B."/>
            <person name="Grigoriev I.V."/>
            <person name="Hibbett D.S."/>
            <person name="Martin F."/>
        </authorList>
    </citation>
    <scope>NUCLEOTIDE SEQUENCE [LARGE SCALE GENOMIC DNA]</scope>
    <source>
        <strain evidence="3">FD-334 SS-4</strain>
    </source>
</reference>
<evidence type="ECO:0000256" key="1">
    <source>
        <dbReference type="SAM" id="MobiDB-lite"/>
    </source>
</evidence>
<accession>A0A0D2PK77</accession>
<feature type="region of interest" description="Disordered" evidence="1">
    <location>
        <begin position="78"/>
        <end position="108"/>
    </location>
</feature>
<keyword evidence="3" id="KW-1185">Reference proteome</keyword>
<dbReference type="EMBL" id="KN817568">
    <property type="protein sequence ID" value="KJA20380.1"/>
    <property type="molecule type" value="Genomic_DNA"/>
</dbReference>
<proteinExistence type="predicted"/>
<feature type="region of interest" description="Disordered" evidence="1">
    <location>
        <begin position="136"/>
        <end position="159"/>
    </location>
</feature>
<name>A0A0D2PK77_HYPSF</name>
<dbReference type="Proteomes" id="UP000054270">
    <property type="component" value="Unassembled WGS sequence"/>
</dbReference>
<organism evidence="2 3">
    <name type="scientific">Hypholoma sublateritium (strain FD-334 SS-4)</name>
    <dbReference type="NCBI Taxonomy" id="945553"/>
    <lineage>
        <taxon>Eukaryota</taxon>
        <taxon>Fungi</taxon>
        <taxon>Dikarya</taxon>
        <taxon>Basidiomycota</taxon>
        <taxon>Agaricomycotina</taxon>
        <taxon>Agaricomycetes</taxon>
        <taxon>Agaricomycetidae</taxon>
        <taxon>Agaricales</taxon>
        <taxon>Agaricineae</taxon>
        <taxon>Strophariaceae</taxon>
        <taxon>Hypholoma</taxon>
    </lineage>
</organism>
<sequence>MPLPLRMLVSTPRTHIGATLVTTLHAWPPRPLYRAVACRARLRALAPATACPSPLARRCVSPQGAARTRAYTSVGALNGASSAHTSPSSSTPRTAPVPPAPLDVPGTVLAASPSLRSECSPAECPSSAIHQRAFPSGDHAHVLGPPSAPTSRSPHHATPSTLPLLPPLCPLPRVLRPSPCRLTSPFSIPTYAKREERCTIRIRAPHPQRRHSHDNAARCTTRAIGHRERYTAPPRAGHASMLPPPPLRLFLPFLSLTQRSVLCRLTCHVHFPPNATSPRLPPAPAETAVNRERSALHGASSARASPSSITPVTAPAPPAPLAVPGKVFVVSPCAATATAVPLNVPLSARSAARAYPPHRPRPRPQYSVRTLYPLLAVAAASTPPLLPLLRSLPRVLRPSRPRGAAPHSACLLHAPLHPRRVSPSVPRCRSEPRLLVRRPRRSHSMFILHQKFRRVSPSAPRTPCATATPVTLNGAYSLRRPPRALSSVLYPLHLNPPTIMRTTRQAHRDHHGP</sequence>
<evidence type="ECO:0000313" key="3">
    <source>
        <dbReference type="Proteomes" id="UP000054270"/>
    </source>
</evidence>
<dbReference type="AlphaFoldDB" id="A0A0D2PK77"/>
<evidence type="ECO:0000313" key="2">
    <source>
        <dbReference type="EMBL" id="KJA20380.1"/>
    </source>
</evidence>